<dbReference type="Proteomes" id="UP000264753">
    <property type="component" value="Unassembled WGS sequence"/>
</dbReference>
<evidence type="ECO:0000313" key="2">
    <source>
        <dbReference type="EMBL" id="HCW69578.1"/>
    </source>
</evidence>
<gene>
    <name evidence="1" type="ORF">DEF21_13835</name>
    <name evidence="2" type="ORF">DHR80_20715</name>
</gene>
<dbReference type="EMBL" id="DPOP01000161">
    <property type="protein sequence ID" value="HCW69578.1"/>
    <property type="molecule type" value="Genomic_DNA"/>
</dbReference>
<dbReference type="AlphaFoldDB" id="A0A358HUW0"/>
<name>A0A358HUW0_9PROT</name>
<dbReference type="Proteomes" id="UP000264179">
    <property type="component" value="Unassembled WGS sequence"/>
</dbReference>
<protein>
    <submittedName>
        <fullName evidence="1">Uncharacterized protein</fullName>
    </submittedName>
</protein>
<accession>A0A358HUW0</accession>
<evidence type="ECO:0000313" key="1">
    <source>
        <dbReference type="EMBL" id="HBU98966.1"/>
    </source>
</evidence>
<proteinExistence type="predicted"/>
<dbReference type="EMBL" id="DOOG01000118">
    <property type="protein sequence ID" value="HBU98966.1"/>
    <property type="molecule type" value="Genomic_DNA"/>
</dbReference>
<organism evidence="1 4">
    <name type="scientific">Thalassospira lucentensis</name>
    <dbReference type="NCBI Taxonomy" id="168935"/>
    <lineage>
        <taxon>Bacteria</taxon>
        <taxon>Pseudomonadati</taxon>
        <taxon>Pseudomonadota</taxon>
        <taxon>Alphaproteobacteria</taxon>
        <taxon>Rhodospirillales</taxon>
        <taxon>Thalassospiraceae</taxon>
        <taxon>Thalassospira</taxon>
    </lineage>
</organism>
<reference evidence="3 4" key="1">
    <citation type="journal article" date="2018" name="Nat. Biotechnol.">
        <title>A standardized bacterial taxonomy based on genome phylogeny substantially revises the tree of life.</title>
        <authorList>
            <person name="Parks D.H."/>
            <person name="Chuvochina M."/>
            <person name="Waite D.W."/>
            <person name="Rinke C."/>
            <person name="Skarshewski A."/>
            <person name="Chaumeil P.A."/>
            <person name="Hugenholtz P."/>
        </authorList>
    </citation>
    <scope>NUCLEOTIDE SEQUENCE [LARGE SCALE GENOMIC DNA]</scope>
    <source>
        <strain evidence="1">UBA8707</strain>
        <strain evidence="2">UBA9881</strain>
    </source>
</reference>
<comment type="caution">
    <text evidence="1">The sequence shown here is derived from an EMBL/GenBank/DDBJ whole genome shotgun (WGS) entry which is preliminary data.</text>
</comment>
<evidence type="ECO:0000313" key="3">
    <source>
        <dbReference type="Proteomes" id="UP000264179"/>
    </source>
</evidence>
<evidence type="ECO:0000313" key="4">
    <source>
        <dbReference type="Proteomes" id="UP000264753"/>
    </source>
</evidence>
<sequence>MAKWRYAAIAGSRTDTSLWTRHDVRDRTRIDGQICLFLIEKPFVQMHWWRYGPEPVLSGREGCAVLSVATDDQKNRIK</sequence>